<dbReference type="OrthoDB" id="7331812at2759"/>
<organism evidence="1 2">
    <name type="scientific">Eumeta variegata</name>
    <name type="common">Bagworm moth</name>
    <name type="synonym">Eumeta japonica</name>
    <dbReference type="NCBI Taxonomy" id="151549"/>
    <lineage>
        <taxon>Eukaryota</taxon>
        <taxon>Metazoa</taxon>
        <taxon>Ecdysozoa</taxon>
        <taxon>Arthropoda</taxon>
        <taxon>Hexapoda</taxon>
        <taxon>Insecta</taxon>
        <taxon>Pterygota</taxon>
        <taxon>Neoptera</taxon>
        <taxon>Endopterygota</taxon>
        <taxon>Lepidoptera</taxon>
        <taxon>Glossata</taxon>
        <taxon>Ditrysia</taxon>
        <taxon>Tineoidea</taxon>
        <taxon>Psychidae</taxon>
        <taxon>Oiketicinae</taxon>
        <taxon>Eumeta</taxon>
    </lineage>
</organism>
<comment type="caution">
    <text evidence="1">The sequence shown here is derived from an EMBL/GenBank/DDBJ whole genome shotgun (WGS) entry which is preliminary data.</text>
</comment>
<keyword evidence="2" id="KW-1185">Reference proteome</keyword>
<protein>
    <submittedName>
        <fullName evidence="1">Uncharacterized protein</fullName>
    </submittedName>
</protein>
<dbReference type="AlphaFoldDB" id="A0A4C1YSK1"/>
<dbReference type="EMBL" id="BGZK01001401">
    <property type="protein sequence ID" value="GBP79118.1"/>
    <property type="molecule type" value="Genomic_DNA"/>
</dbReference>
<gene>
    <name evidence="1" type="ORF">EVAR_54478_1</name>
</gene>
<sequence length="76" mass="8793">MHQRRADASEPTYDSIVSYWSFPRQWKTLSKDAVPSQNLPKLNPDGTVMVIRKTRTIKTEDVCLSGLYGLYLVKYK</sequence>
<name>A0A4C1YSK1_EUMVA</name>
<reference evidence="1 2" key="1">
    <citation type="journal article" date="2019" name="Commun. Biol.">
        <title>The bagworm genome reveals a unique fibroin gene that provides high tensile strength.</title>
        <authorList>
            <person name="Kono N."/>
            <person name="Nakamura H."/>
            <person name="Ohtoshi R."/>
            <person name="Tomita M."/>
            <person name="Numata K."/>
            <person name="Arakawa K."/>
        </authorList>
    </citation>
    <scope>NUCLEOTIDE SEQUENCE [LARGE SCALE GENOMIC DNA]</scope>
</reference>
<proteinExistence type="predicted"/>
<evidence type="ECO:0000313" key="1">
    <source>
        <dbReference type="EMBL" id="GBP79118.1"/>
    </source>
</evidence>
<dbReference type="Proteomes" id="UP000299102">
    <property type="component" value="Unassembled WGS sequence"/>
</dbReference>
<accession>A0A4C1YSK1</accession>
<evidence type="ECO:0000313" key="2">
    <source>
        <dbReference type="Proteomes" id="UP000299102"/>
    </source>
</evidence>